<evidence type="ECO:0000256" key="2">
    <source>
        <dbReference type="SAM" id="Phobius"/>
    </source>
</evidence>
<name>A0A382F4A9_9ZZZZ</name>
<dbReference type="AlphaFoldDB" id="A0A382F4A9"/>
<organism evidence="3">
    <name type="scientific">marine metagenome</name>
    <dbReference type="NCBI Taxonomy" id="408172"/>
    <lineage>
        <taxon>unclassified sequences</taxon>
        <taxon>metagenomes</taxon>
        <taxon>ecological metagenomes</taxon>
    </lineage>
</organism>
<dbReference type="EMBL" id="UINC01047928">
    <property type="protein sequence ID" value="SVB57820.1"/>
    <property type="molecule type" value="Genomic_DNA"/>
</dbReference>
<evidence type="ECO:0000313" key="3">
    <source>
        <dbReference type="EMBL" id="SVB57820.1"/>
    </source>
</evidence>
<accession>A0A382F4A9</accession>
<keyword evidence="2" id="KW-1133">Transmembrane helix</keyword>
<evidence type="ECO:0000256" key="1">
    <source>
        <dbReference type="SAM" id="MobiDB-lite"/>
    </source>
</evidence>
<feature type="region of interest" description="Disordered" evidence="1">
    <location>
        <begin position="66"/>
        <end position="86"/>
    </location>
</feature>
<protein>
    <submittedName>
        <fullName evidence="3">Uncharacterized protein</fullName>
    </submittedName>
</protein>
<sequence>MEDSNKPRETSGKPNNEALILEQLKSIKVALWTLTTLFMILPYLVAIGILLLTLVTGWGPFGHEGQDHKDGEVIHEKQEVKGAVKN</sequence>
<gene>
    <name evidence="3" type="ORF">METZ01_LOCUS210674</name>
</gene>
<reference evidence="3" key="1">
    <citation type="submission" date="2018-05" db="EMBL/GenBank/DDBJ databases">
        <authorList>
            <person name="Lanie J.A."/>
            <person name="Ng W.-L."/>
            <person name="Kazmierczak K.M."/>
            <person name="Andrzejewski T.M."/>
            <person name="Davidsen T.M."/>
            <person name="Wayne K.J."/>
            <person name="Tettelin H."/>
            <person name="Glass J.I."/>
            <person name="Rusch D."/>
            <person name="Podicherti R."/>
            <person name="Tsui H.-C.T."/>
            <person name="Winkler M.E."/>
        </authorList>
    </citation>
    <scope>NUCLEOTIDE SEQUENCE</scope>
</reference>
<feature type="transmembrane region" description="Helical" evidence="2">
    <location>
        <begin position="29"/>
        <end position="55"/>
    </location>
</feature>
<keyword evidence="2" id="KW-0812">Transmembrane</keyword>
<proteinExistence type="predicted"/>
<keyword evidence="2" id="KW-0472">Membrane</keyword>